<dbReference type="InterPro" id="IPR057699">
    <property type="entry name" value="DUF7939"/>
</dbReference>
<keyword evidence="1" id="KW-0732">Signal</keyword>
<evidence type="ECO:0000259" key="2">
    <source>
        <dbReference type="Pfam" id="PF25607"/>
    </source>
</evidence>
<dbReference type="Proteomes" id="UP000030826">
    <property type="component" value="Unassembled WGS sequence"/>
</dbReference>
<evidence type="ECO:0000313" key="3">
    <source>
        <dbReference type="EMBL" id="KHJ54525.1"/>
    </source>
</evidence>
<feature type="chain" id="PRO_5002060292" description="DUF7939 domain-containing protein" evidence="1">
    <location>
        <begin position="20"/>
        <end position="443"/>
    </location>
</feature>
<feature type="domain" description="DUF7939" evidence="2">
    <location>
        <begin position="333"/>
        <end position="414"/>
    </location>
</feature>
<dbReference type="RefSeq" id="WP_039194145.1">
    <property type="nucleotide sequence ID" value="NZ_JRFJ01000003.1"/>
</dbReference>
<accession>A0A0B1Q6Q6</accession>
<dbReference type="InterPro" id="IPR025738">
    <property type="entry name" value="BatD"/>
</dbReference>
<feature type="signal peptide" evidence="1">
    <location>
        <begin position="1"/>
        <end position="19"/>
    </location>
</feature>
<sequence>MKFAAVALTMALTSVTHFAAAAGPSIEASFDDGPQPVAPGRQLHLTVRVIAPNYFMSGVEFPDLDTPDAIVTLSRQRAINSTRTIDGQRFAVVAKTYLVTPLAAGTLTLPSAQISIDYAAEPGRATASTLHLPPISIDVPPLAGGAANGTVVPVADMAISQSVEPQGEALKRLMVGDVVTRTITITATGARAMLIPPVDVDAPDGVRVYEDEPTVVDTSSGGTRTQVFHYALEKPGIIEIPPVEIPVRLADSPSRMGSARVEGFEVSVAPPVAAILPPPDANDTPTGVRWWRFGSLAVLSALALALLVRPVRAVGHMTNAWFARRQAERSSSEAAAFSRLRSAMRSGSAGATYAALSGWTAQKGFLTIGEWVDSTKDERLRVSIRRLERSLFSAAKQNTPAVDRQLSRAITAARFADRRIVVRHERGVLHKPLPPLNPDFRGR</sequence>
<dbReference type="PANTHER" id="PTHR40940:SF1">
    <property type="entry name" value="PROTEIN BATD"/>
    <property type="match status" value="1"/>
</dbReference>
<dbReference type="PANTHER" id="PTHR40940">
    <property type="entry name" value="PROTEIN BATD-RELATED"/>
    <property type="match status" value="1"/>
</dbReference>
<gene>
    <name evidence="3" type="ORF">LA66_13900</name>
</gene>
<dbReference type="Pfam" id="PF13584">
    <property type="entry name" value="BatD"/>
    <property type="match status" value="1"/>
</dbReference>
<dbReference type="Pfam" id="PF25607">
    <property type="entry name" value="DUF7939"/>
    <property type="match status" value="1"/>
</dbReference>
<dbReference type="AlphaFoldDB" id="A0A0B1Q6Q6"/>
<proteinExistence type="predicted"/>
<dbReference type="STRING" id="370622.LA66_13900"/>
<name>A0A0B1Q6Q6_9HYPH</name>
<protein>
    <recommendedName>
        <fullName evidence="2">DUF7939 domain-containing protein</fullName>
    </recommendedName>
</protein>
<reference evidence="3 4" key="1">
    <citation type="submission" date="2014-09" db="EMBL/GenBank/DDBJ databases">
        <title>Isolation and characterization of Aurantimonas altamirensis ON-56566 from clinical sample following a dog bite.</title>
        <authorList>
            <person name="Eshaghi A."/>
            <person name="Li A."/>
            <person name="Shahinas D."/>
            <person name="Bahn P."/>
            <person name="Kus J.V."/>
            <person name="Patel S.N."/>
        </authorList>
    </citation>
    <scope>NUCLEOTIDE SEQUENCE [LARGE SCALE GENOMIC DNA]</scope>
    <source>
        <strain evidence="3 4">ON-56566</strain>
    </source>
</reference>
<evidence type="ECO:0000313" key="4">
    <source>
        <dbReference type="Proteomes" id="UP000030826"/>
    </source>
</evidence>
<organism evidence="3 4">
    <name type="scientific">Aureimonas altamirensis</name>
    <dbReference type="NCBI Taxonomy" id="370622"/>
    <lineage>
        <taxon>Bacteria</taxon>
        <taxon>Pseudomonadati</taxon>
        <taxon>Pseudomonadota</taxon>
        <taxon>Alphaproteobacteria</taxon>
        <taxon>Hyphomicrobiales</taxon>
        <taxon>Aurantimonadaceae</taxon>
        <taxon>Aureimonas</taxon>
    </lineage>
</organism>
<dbReference type="EMBL" id="JRFJ01000003">
    <property type="protein sequence ID" value="KHJ54525.1"/>
    <property type="molecule type" value="Genomic_DNA"/>
</dbReference>
<dbReference type="OrthoDB" id="7699970at2"/>
<comment type="caution">
    <text evidence="3">The sequence shown here is derived from an EMBL/GenBank/DDBJ whole genome shotgun (WGS) entry which is preliminary data.</text>
</comment>
<evidence type="ECO:0000256" key="1">
    <source>
        <dbReference type="SAM" id="SignalP"/>
    </source>
</evidence>